<gene>
    <name evidence="3" type="primary">rlpA</name>
    <name evidence="6" type="ORF">ABS767_01135</name>
</gene>
<keyword evidence="7" id="KW-1185">Reference proteome</keyword>
<comment type="caution">
    <text evidence="6">The sequence shown here is derived from an EMBL/GenBank/DDBJ whole genome shotgun (WGS) entry which is preliminary data.</text>
</comment>
<comment type="similarity">
    <text evidence="3 4">Belongs to the RlpA family.</text>
</comment>
<evidence type="ECO:0000256" key="3">
    <source>
        <dbReference type="HAMAP-Rule" id="MF_02071"/>
    </source>
</evidence>
<dbReference type="Proteomes" id="UP001629244">
    <property type="component" value="Unassembled WGS sequence"/>
</dbReference>
<dbReference type="InterPro" id="IPR009009">
    <property type="entry name" value="RlpA-like_DPBB"/>
</dbReference>
<dbReference type="EMBL" id="JBELQC010000001">
    <property type="protein sequence ID" value="MFL9839552.1"/>
    <property type="molecule type" value="Genomic_DNA"/>
</dbReference>
<proteinExistence type="inferred from homology"/>
<dbReference type="EC" id="4.2.2.-" evidence="3"/>
<dbReference type="InterPro" id="IPR034718">
    <property type="entry name" value="RlpA"/>
</dbReference>
<protein>
    <recommendedName>
        <fullName evidence="3">Endolytic peptidoglycan transglycosylase RlpA</fullName>
        <ecNumber evidence="3">4.2.2.-</ecNumber>
    </recommendedName>
</protein>
<dbReference type="InterPro" id="IPR036908">
    <property type="entry name" value="RlpA-like_sf"/>
</dbReference>
<feature type="chain" id="PRO_5044934719" description="Endolytic peptidoglycan transglycosylase RlpA" evidence="3">
    <location>
        <begin position="19"/>
        <end position="132"/>
    </location>
</feature>
<sequence precursor="true">MRGLIAITLLCAAAPGVAQDVASPAATPAVLATGMASYYGDAHAGNRTASGERFDPDDMTAAHRTLPFGTRLRVTDPSTGRSVIVRVNDRGPFHKSRVLDLSEAAARELGIVRRGRALVEIALADTAVAAID</sequence>
<evidence type="ECO:0000256" key="1">
    <source>
        <dbReference type="ARBA" id="ARBA00023239"/>
    </source>
</evidence>
<keyword evidence="1 3" id="KW-0456">Lyase</keyword>
<dbReference type="PANTHER" id="PTHR34183:SF8">
    <property type="entry name" value="ENDOLYTIC PEPTIDOGLYCAN TRANSGLYCOSYLASE RLPA-RELATED"/>
    <property type="match status" value="1"/>
</dbReference>
<keyword evidence="2 3" id="KW-0961">Cell wall biogenesis/degradation</keyword>
<evidence type="ECO:0000313" key="6">
    <source>
        <dbReference type="EMBL" id="MFL9839552.1"/>
    </source>
</evidence>
<feature type="domain" description="RlpA-like protein double-psi beta-barrel" evidence="5">
    <location>
        <begin position="32"/>
        <end position="120"/>
    </location>
</feature>
<keyword evidence="3" id="KW-0732">Signal</keyword>
<evidence type="ECO:0000313" key="7">
    <source>
        <dbReference type="Proteomes" id="UP001629244"/>
    </source>
</evidence>
<dbReference type="InterPro" id="IPR012997">
    <property type="entry name" value="RplA"/>
</dbReference>
<comment type="function">
    <text evidence="3">Lytic transglycosylase with a strong preference for naked glycan strands that lack stem peptides.</text>
</comment>
<accession>A0ABW8YIR9</accession>
<evidence type="ECO:0000256" key="2">
    <source>
        <dbReference type="ARBA" id="ARBA00023316"/>
    </source>
</evidence>
<dbReference type="NCBIfam" id="TIGR00413">
    <property type="entry name" value="rlpA"/>
    <property type="match status" value="1"/>
</dbReference>
<organism evidence="6 7">
    <name type="scientific">Sphingomonas plantiphila</name>
    <dbReference type="NCBI Taxonomy" id="3163295"/>
    <lineage>
        <taxon>Bacteria</taxon>
        <taxon>Pseudomonadati</taxon>
        <taxon>Pseudomonadota</taxon>
        <taxon>Alphaproteobacteria</taxon>
        <taxon>Sphingomonadales</taxon>
        <taxon>Sphingomonadaceae</taxon>
        <taxon>Sphingomonas</taxon>
    </lineage>
</organism>
<evidence type="ECO:0000259" key="5">
    <source>
        <dbReference type="Pfam" id="PF03330"/>
    </source>
</evidence>
<name>A0ABW8YIR9_9SPHN</name>
<dbReference type="RefSeq" id="WP_408076524.1">
    <property type="nucleotide sequence ID" value="NZ_JBELQC010000001.1"/>
</dbReference>
<feature type="signal peptide" evidence="3">
    <location>
        <begin position="1"/>
        <end position="18"/>
    </location>
</feature>
<dbReference type="CDD" id="cd22268">
    <property type="entry name" value="DPBB_RlpA-like"/>
    <property type="match status" value="1"/>
</dbReference>
<dbReference type="Pfam" id="PF03330">
    <property type="entry name" value="DPBB_1"/>
    <property type="match status" value="1"/>
</dbReference>
<dbReference type="HAMAP" id="MF_02071">
    <property type="entry name" value="RlpA"/>
    <property type="match status" value="1"/>
</dbReference>
<reference evidence="6 7" key="1">
    <citation type="submission" date="2024-06" db="EMBL/GenBank/DDBJ databases">
        <authorList>
            <person name="Kaempfer P."/>
            <person name="Viver T."/>
        </authorList>
    </citation>
    <scope>NUCLEOTIDE SEQUENCE [LARGE SCALE GENOMIC DNA]</scope>
    <source>
        <strain evidence="6 7">ST-64</strain>
    </source>
</reference>
<dbReference type="SUPFAM" id="SSF50685">
    <property type="entry name" value="Barwin-like endoglucanases"/>
    <property type="match status" value="1"/>
</dbReference>
<dbReference type="PANTHER" id="PTHR34183">
    <property type="entry name" value="ENDOLYTIC PEPTIDOGLYCAN TRANSGLYCOSYLASE RLPA"/>
    <property type="match status" value="1"/>
</dbReference>
<evidence type="ECO:0000256" key="4">
    <source>
        <dbReference type="RuleBase" id="RU003495"/>
    </source>
</evidence>
<dbReference type="Gene3D" id="2.40.40.10">
    <property type="entry name" value="RlpA-like domain"/>
    <property type="match status" value="1"/>
</dbReference>